<dbReference type="AlphaFoldDB" id="A0A0L0GEZ3"/>
<sequence>MILKTNILVDHINKLAKSNRMSSITKILTQGAAIFYLSFACGIYLPILINQEPLWVQATGPSWSETPDITKQAILHLTKVQAQAMILIALSIAISVFYYSQPRALLFISVFWGINIYTHFHTPWPNDVLFLNERMKAITVAGVHLPSQVPLDILLVLAGLIGLLGDEQETTVVGKTKQE</sequence>
<dbReference type="GeneID" id="25900977"/>
<dbReference type="Proteomes" id="UP000054560">
    <property type="component" value="Unassembled WGS sequence"/>
</dbReference>
<evidence type="ECO:0000313" key="2">
    <source>
        <dbReference type="EMBL" id="KNC87436.1"/>
    </source>
</evidence>
<dbReference type="EMBL" id="KQ241610">
    <property type="protein sequence ID" value="KNC87436.1"/>
    <property type="molecule type" value="Genomic_DNA"/>
</dbReference>
<reference evidence="2 3" key="1">
    <citation type="submission" date="2011-02" db="EMBL/GenBank/DDBJ databases">
        <title>The Genome Sequence of Sphaeroforma arctica JP610.</title>
        <authorList>
            <consortium name="The Broad Institute Genome Sequencing Platform"/>
            <person name="Russ C."/>
            <person name="Cuomo C."/>
            <person name="Young S.K."/>
            <person name="Zeng Q."/>
            <person name="Gargeya S."/>
            <person name="Alvarado L."/>
            <person name="Berlin A."/>
            <person name="Chapman S.B."/>
            <person name="Chen Z."/>
            <person name="Freedman E."/>
            <person name="Gellesch M."/>
            <person name="Goldberg J."/>
            <person name="Griggs A."/>
            <person name="Gujja S."/>
            <person name="Heilman E."/>
            <person name="Heiman D."/>
            <person name="Howarth C."/>
            <person name="Mehta T."/>
            <person name="Neiman D."/>
            <person name="Pearson M."/>
            <person name="Roberts A."/>
            <person name="Saif S."/>
            <person name="Shea T."/>
            <person name="Shenoy N."/>
            <person name="Sisk P."/>
            <person name="Stolte C."/>
            <person name="Sykes S."/>
            <person name="White J."/>
            <person name="Yandava C."/>
            <person name="Burger G."/>
            <person name="Gray M.W."/>
            <person name="Holland P.W.H."/>
            <person name="King N."/>
            <person name="Lang F.B.F."/>
            <person name="Roger A.J."/>
            <person name="Ruiz-Trillo I."/>
            <person name="Haas B."/>
            <person name="Nusbaum C."/>
            <person name="Birren B."/>
        </authorList>
    </citation>
    <scope>NUCLEOTIDE SEQUENCE [LARGE SCALE GENOMIC DNA]</scope>
    <source>
        <strain evidence="2 3">JP610</strain>
    </source>
</reference>
<feature type="transmembrane region" description="Helical" evidence="1">
    <location>
        <begin position="80"/>
        <end position="99"/>
    </location>
</feature>
<evidence type="ECO:0000256" key="1">
    <source>
        <dbReference type="SAM" id="Phobius"/>
    </source>
</evidence>
<gene>
    <name evidence="2" type="ORF">SARC_00473</name>
</gene>
<keyword evidence="3" id="KW-1185">Reference proteome</keyword>
<keyword evidence="1" id="KW-0472">Membrane</keyword>
<keyword evidence="1" id="KW-0812">Transmembrane</keyword>
<dbReference type="RefSeq" id="XP_014161338.1">
    <property type="nucleotide sequence ID" value="XM_014305863.1"/>
</dbReference>
<name>A0A0L0GEZ3_9EUKA</name>
<evidence type="ECO:0000313" key="3">
    <source>
        <dbReference type="Proteomes" id="UP000054560"/>
    </source>
</evidence>
<proteinExistence type="predicted"/>
<protein>
    <submittedName>
        <fullName evidence="2">Uncharacterized protein</fullName>
    </submittedName>
</protein>
<feature type="transmembrane region" description="Helical" evidence="1">
    <location>
        <begin position="27"/>
        <end position="49"/>
    </location>
</feature>
<keyword evidence="1" id="KW-1133">Transmembrane helix</keyword>
<accession>A0A0L0GEZ3</accession>
<organism evidence="2 3">
    <name type="scientific">Sphaeroforma arctica JP610</name>
    <dbReference type="NCBI Taxonomy" id="667725"/>
    <lineage>
        <taxon>Eukaryota</taxon>
        <taxon>Ichthyosporea</taxon>
        <taxon>Ichthyophonida</taxon>
        <taxon>Sphaeroforma</taxon>
    </lineage>
</organism>